<dbReference type="Proteomes" id="UP000245523">
    <property type="component" value="Unassembled WGS sequence"/>
</dbReference>
<dbReference type="EMBL" id="QGHD01000006">
    <property type="protein sequence ID" value="PWL03359.1"/>
    <property type="molecule type" value="Genomic_DNA"/>
</dbReference>
<reference evidence="1 2" key="1">
    <citation type="submission" date="2018-05" db="EMBL/GenBank/DDBJ databases">
        <title>Animal gut microbial communities from fecal samples from Wisconsin, USA.</title>
        <authorList>
            <person name="Neumann A."/>
        </authorList>
    </citation>
    <scope>NUCLEOTIDE SEQUENCE [LARGE SCALE GENOMIC DNA]</scope>
    <source>
        <strain evidence="1 2">UWS4</strain>
    </source>
</reference>
<comment type="caution">
    <text evidence="1">The sequence shown here is derived from an EMBL/GenBank/DDBJ whole genome shotgun (WGS) entry which is preliminary data.</text>
</comment>
<accession>A0ABX5LN75</accession>
<sequence>MFQVDDDGTLTAYSGDETEIVIPSSVKTIAQSAFHGNAKIKSVEIPDSVEAIENTAFENCTALEYVHIPKSIWRLESWTFRGCTHLKKVDLEENLTLIGMETFYECEALESIHIPKTVELILQYAFAKCRSLKSINIPHLVDTISVRTFAFCSQLESITFEREKDSFLDEETLALECIQDDAFLNCSALKSITIPENVNEIGENAFFGCTSLASVQLENQSGEISWSSFQGTPWIKNLSEKFVIFENGLLWKYRGSDEEIVIPPEVKKIGKNAFENARYLESVKIPETVECVCANAFENCESLEVVEVQFSKTDVHPQAFSECYELKKIIIPEKQEPLDVLFESDASELKIYNGRESVPFPIGSQYYEDVQQICQMFSTKNFAAPELEEDIKYPLILKYFWETNDADAEKFMQENFSSLCGYVMEKGDEENFKKLMDWGKGITPQNIDELIQKALQIENLEYRLHLMNYQKEHFENSKDSYRLN</sequence>
<evidence type="ECO:0000313" key="2">
    <source>
        <dbReference type="Proteomes" id="UP000245523"/>
    </source>
</evidence>
<organism evidence="1 2">
    <name type="scientific">Hallerella porci</name>
    <dbReference type="NCBI Taxonomy" id="1945871"/>
    <lineage>
        <taxon>Bacteria</taxon>
        <taxon>Pseudomonadati</taxon>
        <taxon>Fibrobacterota</taxon>
        <taxon>Fibrobacteria</taxon>
        <taxon>Fibrobacterales</taxon>
        <taxon>Fibrobacteraceae</taxon>
        <taxon>Hallerella</taxon>
    </lineage>
</organism>
<dbReference type="InterPro" id="IPR032675">
    <property type="entry name" value="LRR_dom_sf"/>
</dbReference>
<dbReference type="RefSeq" id="WP_109587310.1">
    <property type="nucleotide sequence ID" value="NZ_QGHD01000006.1"/>
</dbReference>
<gene>
    <name evidence="1" type="ORF">B0H50_10615</name>
</gene>
<dbReference type="PANTHER" id="PTHR45661:SF3">
    <property type="entry name" value="IG-LIKE DOMAIN-CONTAINING PROTEIN"/>
    <property type="match status" value="1"/>
</dbReference>
<dbReference type="PANTHER" id="PTHR45661">
    <property type="entry name" value="SURFACE ANTIGEN"/>
    <property type="match status" value="1"/>
</dbReference>
<dbReference type="Pfam" id="PF13306">
    <property type="entry name" value="LRR_5"/>
    <property type="match status" value="3"/>
</dbReference>
<dbReference type="InterPro" id="IPR053139">
    <property type="entry name" value="Surface_bspA-like"/>
</dbReference>
<proteinExistence type="predicted"/>
<name>A0ABX5LN75_9BACT</name>
<dbReference type="InterPro" id="IPR026906">
    <property type="entry name" value="LRR_5"/>
</dbReference>
<dbReference type="SUPFAM" id="SSF52058">
    <property type="entry name" value="L domain-like"/>
    <property type="match status" value="1"/>
</dbReference>
<dbReference type="Gene3D" id="3.80.10.10">
    <property type="entry name" value="Ribonuclease Inhibitor"/>
    <property type="match status" value="3"/>
</dbReference>
<evidence type="ECO:0000313" key="1">
    <source>
        <dbReference type="EMBL" id="PWL03359.1"/>
    </source>
</evidence>
<protein>
    <submittedName>
        <fullName evidence="1">Leucine rich repeat (LRR) protein</fullName>
    </submittedName>
</protein>
<keyword evidence="2" id="KW-1185">Reference proteome</keyword>